<keyword evidence="2" id="KW-1185">Reference proteome</keyword>
<dbReference type="Proteomes" id="UP001234297">
    <property type="component" value="Chromosome 8"/>
</dbReference>
<protein>
    <submittedName>
        <fullName evidence="1">Uncharacterized protein</fullName>
    </submittedName>
</protein>
<evidence type="ECO:0000313" key="2">
    <source>
        <dbReference type="Proteomes" id="UP001234297"/>
    </source>
</evidence>
<dbReference type="EMBL" id="CM056816">
    <property type="protein sequence ID" value="KAJ8632535.1"/>
    <property type="molecule type" value="Genomic_DNA"/>
</dbReference>
<evidence type="ECO:0000313" key="1">
    <source>
        <dbReference type="EMBL" id="KAJ8632535.1"/>
    </source>
</evidence>
<accession>A0ACC2LGE4</accession>
<gene>
    <name evidence="1" type="ORF">MRB53_025871</name>
</gene>
<sequence length="943" mass="106047">MAKTNHDIARAFELRLLRCSYPPPTSKTPPPPSATPNHQSLPLLIEGILSSIEKGDYYAALSSDAVRLVFPFAESRVFDDDSIEGADRFYGEAESSASSFLQDNASDAWLSVLETEEDDAERSLRAVLVMCIGVAAFLAFTQCNVTGPVEKFSPFPLRFRGLEGDKAVSRSEQWDMWARKQLMASGSDVLGKFSLLQYIVYAKMLLIKMKDLSVEGSYSCLSGTRSISWWLLRLTSLQQRILDERLSSLYDPLRVWMSETLHHFGNLDTIANYWVENLHEGEASIILSMAYLEAGIAELTYGRVDSSRTFFSHAEEACRLRLSLSGVLGFRRVHQEEARAQMVLVAETDEHKSGDPNNMESATLNRCSFAFAAEKMVSHSVEQHANCDILMTPKLVENGKSAGTDQNTIHNGNAPKMPLNGIEQAIILAHGLLLKNMNVDDELQGWHMAPYIEAIDAQQLSYYIIRCFCDILRIRWESTRSGTKQRALLMFDNLVQEVYEAFPGAVQRIYFAYGTYVPTIPALRKEYGELLVSCGMIGEALKIFEDLELWDNLTDCYCLLGKKAAADDLIRARLRHMPNDPRLWCSLGDVTNDDSFYSKALEVSNHKSARAKRSLARSAYNRGDYEKSKNLWESALAINPLFPDGWFALGAAALKDRDIDKALVGFTHAVQLDPDNGEAWNNIACLQMIKKKSKEAFIAFKEALKFRRTSWQMWENFSQVAMDIGNVSQAVEAIKMVLDMTNNKRVDSELLEKLVVEMEARCSMATIIPSTVVEDPNSVCHRSLGNSVSDSVDVSGNFDSQMAESRKTEQLMNLLGKVLQQIVRSGKGEDIWGLYARWHKVKGDLTMCSEALLKQVRSYQGSDLWHNQDRFKRFAYASLQLCKVYMEVASSTGSHRELSAAEMHLRNTVKQAVRFSDTEEFKHLQACLDEVKMRLEATSAGNS</sequence>
<comment type="caution">
    <text evidence="1">The sequence shown here is derived from an EMBL/GenBank/DDBJ whole genome shotgun (WGS) entry which is preliminary data.</text>
</comment>
<organism evidence="1 2">
    <name type="scientific">Persea americana</name>
    <name type="common">Avocado</name>
    <dbReference type="NCBI Taxonomy" id="3435"/>
    <lineage>
        <taxon>Eukaryota</taxon>
        <taxon>Viridiplantae</taxon>
        <taxon>Streptophyta</taxon>
        <taxon>Embryophyta</taxon>
        <taxon>Tracheophyta</taxon>
        <taxon>Spermatophyta</taxon>
        <taxon>Magnoliopsida</taxon>
        <taxon>Magnoliidae</taxon>
        <taxon>Laurales</taxon>
        <taxon>Lauraceae</taxon>
        <taxon>Persea</taxon>
    </lineage>
</organism>
<name>A0ACC2LGE4_PERAE</name>
<proteinExistence type="predicted"/>
<reference evidence="1 2" key="1">
    <citation type="journal article" date="2022" name="Hortic Res">
        <title>A haplotype resolved chromosomal level avocado genome allows analysis of novel avocado genes.</title>
        <authorList>
            <person name="Nath O."/>
            <person name="Fletcher S.J."/>
            <person name="Hayward A."/>
            <person name="Shaw L.M."/>
            <person name="Masouleh A.K."/>
            <person name="Furtado A."/>
            <person name="Henry R.J."/>
            <person name="Mitter N."/>
        </authorList>
    </citation>
    <scope>NUCLEOTIDE SEQUENCE [LARGE SCALE GENOMIC DNA]</scope>
    <source>
        <strain evidence="2">cv. Hass</strain>
    </source>
</reference>